<dbReference type="EMBL" id="BMCT01000005">
    <property type="protein sequence ID" value="GGF71866.1"/>
    <property type="molecule type" value="Genomic_DNA"/>
</dbReference>
<dbReference type="AlphaFoldDB" id="A0A917C5L9"/>
<feature type="chain" id="PRO_5037978455" evidence="3">
    <location>
        <begin position="30"/>
        <end position="380"/>
    </location>
</feature>
<dbReference type="PANTHER" id="PTHR30158">
    <property type="entry name" value="ACRA/E-RELATED COMPONENT OF DRUG EFFLUX TRANSPORTER"/>
    <property type="match status" value="1"/>
</dbReference>
<dbReference type="GO" id="GO:0046677">
    <property type="term" value="P:response to antibiotic"/>
    <property type="evidence" value="ECO:0007669"/>
    <property type="project" value="TreeGrafter"/>
</dbReference>
<dbReference type="Gene3D" id="2.40.50.100">
    <property type="match status" value="1"/>
</dbReference>
<keyword evidence="3" id="KW-0732">Signal</keyword>
<evidence type="ECO:0000256" key="3">
    <source>
        <dbReference type="SAM" id="SignalP"/>
    </source>
</evidence>
<dbReference type="Gene3D" id="1.10.287.470">
    <property type="entry name" value="Helix hairpin bin"/>
    <property type="match status" value="1"/>
</dbReference>
<feature type="signal peptide" evidence="3">
    <location>
        <begin position="1"/>
        <end position="29"/>
    </location>
</feature>
<proteinExistence type="inferred from homology"/>
<evidence type="ECO:0000313" key="9">
    <source>
        <dbReference type="Proteomes" id="UP000606044"/>
    </source>
</evidence>
<dbReference type="GO" id="GO:0022857">
    <property type="term" value="F:transmembrane transporter activity"/>
    <property type="evidence" value="ECO:0007669"/>
    <property type="project" value="InterPro"/>
</dbReference>
<dbReference type="Pfam" id="PF25967">
    <property type="entry name" value="RND-MFP_C"/>
    <property type="match status" value="1"/>
</dbReference>
<feature type="domain" description="Multidrug resistance protein MdtA-like beta-barrel" evidence="6">
    <location>
        <begin position="206"/>
        <end position="294"/>
    </location>
</feature>
<sequence>MGRPVEWRMSAVCLLLLALMPLAIAPAGAQAPLPAVGVAEVALEDVAPASEFIGRVEALNAVDIRARVEGFIEARPFAEGQAVAAGADLFLIEKAPYEAALVAAQARLAAAAAALTDAEGRLARNLELRRSSTVSQATLDEAQAGRDTAAANVLAAEAGVRQAELNLSYTRIQSPIAGRIGTAAFAVGSLVGPSSGPLARVVQVDPIRVVFSVSDRAILDLRGATGGASKEDLAARFTPTLRLSNGTPFAASGKIAFAGNELDPRTGTLPVRAIFPNPDGVLVPGQFVTVLIRTTEPRRLPVVPLGAVQLDRDGRFVLLADASDTAVVKRIRTGRQIGQTYAVEEGLSGGERLIVEGLQHVRPGAKVRVMPASGTGAAAR</sequence>
<dbReference type="InterPro" id="IPR006143">
    <property type="entry name" value="RND_pump_MFP"/>
</dbReference>
<reference evidence="8" key="1">
    <citation type="journal article" date="2014" name="Int. J. Syst. Evol. Microbiol.">
        <title>Complete genome sequence of Corynebacterium casei LMG S-19264T (=DSM 44701T), isolated from a smear-ripened cheese.</title>
        <authorList>
            <consortium name="US DOE Joint Genome Institute (JGI-PGF)"/>
            <person name="Walter F."/>
            <person name="Albersmeier A."/>
            <person name="Kalinowski J."/>
            <person name="Ruckert C."/>
        </authorList>
    </citation>
    <scope>NUCLEOTIDE SEQUENCE</scope>
    <source>
        <strain evidence="8">CCM 7897</strain>
    </source>
</reference>
<evidence type="ECO:0000259" key="7">
    <source>
        <dbReference type="Pfam" id="PF25967"/>
    </source>
</evidence>
<protein>
    <submittedName>
        <fullName evidence="8">Hemolysin secretion protein D</fullName>
    </submittedName>
</protein>
<comment type="caution">
    <text evidence="8">The sequence shown here is derived from an EMBL/GenBank/DDBJ whole genome shotgun (WGS) entry which is preliminary data.</text>
</comment>
<dbReference type="InterPro" id="IPR058626">
    <property type="entry name" value="MdtA-like_b-barrel"/>
</dbReference>
<dbReference type="Proteomes" id="UP000606044">
    <property type="component" value="Unassembled WGS sequence"/>
</dbReference>
<keyword evidence="9" id="KW-1185">Reference proteome</keyword>
<gene>
    <name evidence="8" type="ORF">GCM10007301_34480</name>
</gene>
<comment type="subcellular location">
    <subcellularLocation>
        <location evidence="1">Cell envelope</location>
    </subcellularLocation>
</comment>
<evidence type="ECO:0000256" key="2">
    <source>
        <dbReference type="ARBA" id="ARBA00009477"/>
    </source>
</evidence>
<dbReference type="Pfam" id="PF25917">
    <property type="entry name" value="BSH_RND"/>
    <property type="match status" value="1"/>
</dbReference>
<dbReference type="InterPro" id="IPR058624">
    <property type="entry name" value="MdtA-like_HH"/>
</dbReference>
<dbReference type="Pfam" id="PF25876">
    <property type="entry name" value="HH_MFP_RND"/>
    <property type="match status" value="1"/>
</dbReference>
<dbReference type="GO" id="GO:0005886">
    <property type="term" value="C:plasma membrane"/>
    <property type="evidence" value="ECO:0007669"/>
    <property type="project" value="TreeGrafter"/>
</dbReference>
<accession>A0A917C5L9</accession>
<feature type="domain" description="Multidrug resistance protein MdtA-like alpha-helical hairpin" evidence="4">
    <location>
        <begin position="102"/>
        <end position="170"/>
    </location>
</feature>
<feature type="domain" description="Multidrug resistance protein MdtA-like C-terminal permuted SH3" evidence="7">
    <location>
        <begin position="302"/>
        <end position="359"/>
    </location>
</feature>
<dbReference type="InterPro" id="IPR058627">
    <property type="entry name" value="MdtA-like_C"/>
</dbReference>
<evidence type="ECO:0000259" key="4">
    <source>
        <dbReference type="Pfam" id="PF25876"/>
    </source>
</evidence>
<dbReference type="Pfam" id="PF25944">
    <property type="entry name" value="Beta-barrel_RND"/>
    <property type="match status" value="1"/>
</dbReference>
<feature type="domain" description="Multidrug resistance protein MdtA-like barrel-sandwich hybrid" evidence="5">
    <location>
        <begin position="60"/>
        <end position="191"/>
    </location>
</feature>
<organism evidence="8 9">
    <name type="scientific">Azorhizobium oxalatiphilum</name>
    <dbReference type="NCBI Taxonomy" id="980631"/>
    <lineage>
        <taxon>Bacteria</taxon>
        <taxon>Pseudomonadati</taxon>
        <taxon>Pseudomonadota</taxon>
        <taxon>Alphaproteobacteria</taxon>
        <taxon>Hyphomicrobiales</taxon>
        <taxon>Xanthobacteraceae</taxon>
        <taxon>Azorhizobium</taxon>
    </lineage>
</organism>
<dbReference type="Gene3D" id="2.40.420.20">
    <property type="match status" value="1"/>
</dbReference>
<dbReference type="SUPFAM" id="SSF111369">
    <property type="entry name" value="HlyD-like secretion proteins"/>
    <property type="match status" value="1"/>
</dbReference>
<dbReference type="GO" id="GO:0030313">
    <property type="term" value="C:cell envelope"/>
    <property type="evidence" value="ECO:0007669"/>
    <property type="project" value="UniProtKB-SubCell"/>
</dbReference>
<evidence type="ECO:0000259" key="6">
    <source>
        <dbReference type="Pfam" id="PF25944"/>
    </source>
</evidence>
<name>A0A917C5L9_9HYPH</name>
<dbReference type="InterPro" id="IPR058625">
    <property type="entry name" value="MdtA-like_BSH"/>
</dbReference>
<dbReference type="NCBIfam" id="TIGR01730">
    <property type="entry name" value="RND_mfp"/>
    <property type="match status" value="1"/>
</dbReference>
<evidence type="ECO:0000259" key="5">
    <source>
        <dbReference type="Pfam" id="PF25917"/>
    </source>
</evidence>
<evidence type="ECO:0000313" key="8">
    <source>
        <dbReference type="EMBL" id="GGF71866.1"/>
    </source>
</evidence>
<reference evidence="8" key="2">
    <citation type="submission" date="2020-09" db="EMBL/GenBank/DDBJ databases">
        <authorList>
            <person name="Sun Q."/>
            <person name="Sedlacek I."/>
        </authorList>
    </citation>
    <scope>NUCLEOTIDE SEQUENCE</scope>
    <source>
        <strain evidence="8">CCM 7897</strain>
    </source>
</reference>
<evidence type="ECO:0000256" key="1">
    <source>
        <dbReference type="ARBA" id="ARBA00004196"/>
    </source>
</evidence>
<comment type="similarity">
    <text evidence="2">Belongs to the membrane fusion protein (MFP) (TC 8.A.1) family.</text>
</comment>
<dbReference type="Gene3D" id="2.40.30.170">
    <property type="match status" value="1"/>
</dbReference>